<keyword evidence="10" id="KW-0028">Amino-acid biosynthesis</keyword>
<comment type="caution">
    <text evidence="16">The sequence shown here is derived from an EMBL/GenBank/DDBJ whole genome shotgun (WGS) entry which is preliminary data.</text>
</comment>
<dbReference type="InterPro" id="IPR036038">
    <property type="entry name" value="Aminotransferase-like"/>
</dbReference>
<evidence type="ECO:0000313" key="17">
    <source>
        <dbReference type="Proteomes" id="UP001297272"/>
    </source>
</evidence>
<evidence type="ECO:0000256" key="12">
    <source>
        <dbReference type="ARBA" id="ARBA00048798"/>
    </source>
</evidence>
<comment type="catalytic activity">
    <reaction evidence="12">
        <text>L-isoleucine + 2-oxoglutarate = (S)-3-methyl-2-oxopentanoate + L-glutamate</text>
        <dbReference type="Rhea" id="RHEA:24801"/>
        <dbReference type="ChEBI" id="CHEBI:16810"/>
        <dbReference type="ChEBI" id="CHEBI:29985"/>
        <dbReference type="ChEBI" id="CHEBI:35146"/>
        <dbReference type="ChEBI" id="CHEBI:58045"/>
        <dbReference type="EC" id="2.6.1.42"/>
    </reaction>
</comment>
<dbReference type="RefSeq" id="WP_213984652.1">
    <property type="nucleotide sequence ID" value="NZ_JAFMNX010000002.1"/>
</dbReference>
<comment type="catalytic activity">
    <reaction evidence="13">
        <text>L-leucine + 2-oxoglutarate = 4-methyl-2-oxopentanoate + L-glutamate</text>
        <dbReference type="Rhea" id="RHEA:18321"/>
        <dbReference type="ChEBI" id="CHEBI:16810"/>
        <dbReference type="ChEBI" id="CHEBI:17865"/>
        <dbReference type="ChEBI" id="CHEBI:29985"/>
        <dbReference type="ChEBI" id="CHEBI:57427"/>
        <dbReference type="EC" id="2.6.1.42"/>
    </reaction>
</comment>
<dbReference type="SUPFAM" id="SSF56752">
    <property type="entry name" value="D-aminoacid aminotransferase-like PLP-dependent enzymes"/>
    <property type="match status" value="1"/>
</dbReference>
<gene>
    <name evidence="16" type="ORF">JYU29_09990</name>
</gene>
<dbReference type="InterPro" id="IPR050571">
    <property type="entry name" value="Class-IV_PLP-Dep_Aminotrnsfr"/>
</dbReference>
<dbReference type="Gene3D" id="3.30.470.10">
    <property type="match status" value="1"/>
</dbReference>
<comment type="pathway">
    <text evidence="3">Amino-acid biosynthesis; L-isoleucine biosynthesis; L-isoleucine from 2-oxobutanoate: step 4/4.</text>
</comment>
<dbReference type="Proteomes" id="UP001297272">
    <property type="component" value="Unassembled WGS sequence"/>
</dbReference>
<dbReference type="EC" id="2.6.1.42" evidence="7"/>
<proteinExistence type="inferred from homology"/>
<reference evidence="16 17" key="1">
    <citation type="submission" date="2021-03" db="EMBL/GenBank/DDBJ databases">
        <title>Tianweitania aestuarii sp. nov., isolated from a tidal flat.</title>
        <authorList>
            <person name="Park S."/>
            <person name="Yoon J.-H."/>
        </authorList>
    </citation>
    <scope>NUCLEOTIDE SEQUENCE [LARGE SCALE GENOMIC DNA]</scope>
    <source>
        <strain evidence="16 17">BSSL-BM11</strain>
    </source>
</reference>
<keyword evidence="10" id="KW-0100">Branched-chain amino acid biosynthesis</keyword>
<dbReference type="NCBIfam" id="NF005729">
    <property type="entry name" value="PRK07546.1-3"/>
    <property type="match status" value="1"/>
</dbReference>
<keyword evidence="16" id="KW-0808">Transferase</keyword>
<comment type="similarity">
    <text evidence="6 14">Belongs to the class-IV pyridoxal-phosphate-dependent aminotransferase family.</text>
</comment>
<evidence type="ECO:0000313" key="16">
    <source>
        <dbReference type="EMBL" id="MBS9721014.1"/>
    </source>
</evidence>
<dbReference type="EMBL" id="JAFMNX010000002">
    <property type="protein sequence ID" value="MBS9721014.1"/>
    <property type="molecule type" value="Genomic_DNA"/>
</dbReference>
<comment type="catalytic activity">
    <reaction evidence="11">
        <text>L-valine + 2-oxoglutarate = 3-methyl-2-oxobutanoate + L-glutamate</text>
        <dbReference type="Rhea" id="RHEA:24813"/>
        <dbReference type="ChEBI" id="CHEBI:11851"/>
        <dbReference type="ChEBI" id="CHEBI:16810"/>
        <dbReference type="ChEBI" id="CHEBI:29985"/>
        <dbReference type="ChEBI" id="CHEBI:57762"/>
        <dbReference type="EC" id="2.6.1.42"/>
    </reaction>
</comment>
<keyword evidence="17" id="KW-1185">Reference proteome</keyword>
<evidence type="ECO:0000256" key="9">
    <source>
        <dbReference type="ARBA" id="ARBA00022898"/>
    </source>
</evidence>
<evidence type="ECO:0000256" key="11">
    <source>
        <dbReference type="ARBA" id="ARBA00048212"/>
    </source>
</evidence>
<evidence type="ECO:0000256" key="10">
    <source>
        <dbReference type="ARBA" id="ARBA00023304"/>
    </source>
</evidence>
<organism evidence="16 17">
    <name type="scientific">Tianweitania aestuarii</name>
    <dbReference type="NCBI Taxonomy" id="2814886"/>
    <lineage>
        <taxon>Bacteria</taxon>
        <taxon>Pseudomonadati</taxon>
        <taxon>Pseudomonadota</taxon>
        <taxon>Alphaproteobacteria</taxon>
        <taxon>Hyphomicrobiales</taxon>
        <taxon>Phyllobacteriaceae</taxon>
        <taxon>Tianweitania</taxon>
    </lineage>
</organism>
<accession>A0ABS5RVD7</accession>
<evidence type="ECO:0000256" key="13">
    <source>
        <dbReference type="ARBA" id="ARBA00049229"/>
    </source>
</evidence>
<keyword evidence="16" id="KW-0032">Aminotransferase</keyword>
<name>A0ABS5RVD7_9HYPH</name>
<evidence type="ECO:0000256" key="7">
    <source>
        <dbReference type="ARBA" id="ARBA00013053"/>
    </source>
</evidence>
<evidence type="ECO:0000256" key="2">
    <source>
        <dbReference type="ARBA" id="ARBA00003109"/>
    </source>
</evidence>
<evidence type="ECO:0000256" key="6">
    <source>
        <dbReference type="ARBA" id="ARBA00009320"/>
    </source>
</evidence>
<dbReference type="InterPro" id="IPR043132">
    <property type="entry name" value="BCAT-like_C"/>
</dbReference>
<keyword evidence="9 15" id="KW-0663">Pyridoxal phosphate</keyword>
<comment type="pathway">
    <text evidence="5">Amino-acid biosynthesis; L-leucine biosynthesis; L-leucine from 3-methyl-2-oxobutanoate: step 4/4.</text>
</comment>
<dbReference type="PANTHER" id="PTHR42743:SF11">
    <property type="entry name" value="AMINODEOXYCHORISMATE LYASE"/>
    <property type="match status" value="1"/>
</dbReference>
<dbReference type="InterPro" id="IPR018300">
    <property type="entry name" value="Aminotrans_IV_CS"/>
</dbReference>
<dbReference type="GO" id="GO:0008483">
    <property type="term" value="F:transaminase activity"/>
    <property type="evidence" value="ECO:0007669"/>
    <property type="project" value="UniProtKB-KW"/>
</dbReference>
<evidence type="ECO:0000256" key="14">
    <source>
        <dbReference type="RuleBase" id="RU004106"/>
    </source>
</evidence>
<dbReference type="InterPro" id="IPR043131">
    <property type="entry name" value="BCAT-like_N"/>
</dbReference>
<comment type="pathway">
    <text evidence="4">Amino-acid biosynthesis; L-valine biosynthesis; L-valine from pyruvate: step 4/4.</text>
</comment>
<sequence length="219" mass="24858">MSVEGALRHRLNPTDYLIETFRYEPDEGFLRLDRHLERLKRSADMLGFRYDDAAINLVLSELLHDRDPLRVRLTLDREGNLETTTQRFFPLAKDTIWTLHLAATKLPSHDPLLAHKTSRRTLYETARAEFAAHEAQEVLLCNERGELCEGTITNLFVDEGDGRLATPPLDCGLLGGVLRAELLQSGRAVERVLFPHDLQNNRIYVGNSLRGLIAARFSA</sequence>
<dbReference type="NCBIfam" id="NF005731">
    <property type="entry name" value="PRK07546.1-5"/>
    <property type="match status" value="1"/>
</dbReference>
<evidence type="ECO:0000256" key="5">
    <source>
        <dbReference type="ARBA" id="ARBA00005072"/>
    </source>
</evidence>
<dbReference type="Gene3D" id="3.20.10.10">
    <property type="entry name" value="D-amino Acid Aminotransferase, subunit A, domain 2"/>
    <property type="match status" value="1"/>
</dbReference>
<evidence type="ECO:0000256" key="4">
    <source>
        <dbReference type="ARBA" id="ARBA00004931"/>
    </source>
</evidence>
<dbReference type="PANTHER" id="PTHR42743">
    <property type="entry name" value="AMINO-ACID AMINOTRANSFERASE"/>
    <property type="match status" value="1"/>
</dbReference>
<evidence type="ECO:0000256" key="15">
    <source>
        <dbReference type="RuleBase" id="RU004516"/>
    </source>
</evidence>
<comment type="function">
    <text evidence="2">Acts on leucine, isoleucine and valine.</text>
</comment>
<dbReference type="Pfam" id="PF01063">
    <property type="entry name" value="Aminotran_4"/>
    <property type="match status" value="1"/>
</dbReference>
<evidence type="ECO:0000256" key="3">
    <source>
        <dbReference type="ARBA" id="ARBA00004824"/>
    </source>
</evidence>
<comment type="cofactor">
    <cofactor evidence="1 15">
        <name>pyridoxal 5'-phosphate</name>
        <dbReference type="ChEBI" id="CHEBI:597326"/>
    </cofactor>
</comment>
<protein>
    <recommendedName>
        <fullName evidence="8">Probable branched-chain-amino-acid aminotransferase</fullName>
        <ecNumber evidence="7">2.6.1.42</ecNumber>
    </recommendedName>
</protein>
<dbReference type="PROSITE" id="PS00770">
    <property type="entry name" value="AA_TRANSFER_CLASS_4"/>
    <property type="match status" value="1"/>
</dbReference>
<evidence type="ECO:0000256" key="8">
    <source>
        <dbReference type="ARBA" id="ARBA00014472"/>
    </source>
</evidence>
<evidence type="ECO:0000256" key="1">
    <source>
        <dbReference type="ARBA" id="ARBA00001933"/>
    </source>
</evidence>
<dbReference type="InterPro" id="IPR001544">
    <property type="entry name" value="Aminotrans_IV"/>
</dbReference>